<comment type="caution">
    <text evidence="2">The sequence shown here is derived from an EMBL/GenBank/DDBJ whole genome shotgun (WGS) entry which is preliminary data.</text>
</comment>
<dbReference type="RefSeq" id="WP_386429314.1">
    <property type="nucleotide sequence ID" value="NZ_JBHSBB010000010.1"/>
</dbReference>
<keyword evidence="2" id="KW-0378">Hydrolase</keyword>
<proteinExistence type="predicted"/>
<accession>A0ABV8HK16</accession>
<protein>
    <submittedName>
        <fullName evidence="2">Serine hydrolase</fullName>
    </submittedName>
</protein>
<dbReference type="Gene3D" id="3.40.710.10">
    <property type="entry name" value="DD-peptidase/beta-lactamase superfamily"/>
    <property type="match status" value="1"/>
</dbReference>
<feature type="domain" description="Beta-lactamase class A catalytic" evidence="1">
    <location>
        <begin position="135"/>
        <end position="272"/>
    </location>
</feature>
<dbReference type="Proteomes" id="UP001595765">
    <property type="component" value="Unassembled WGS sequence"/>
</dbReference>
<organism evidence="2 3">
    <name type="scientific">Streptomyces polygonati</name>
    <dbReference type="NCBI Taxonomy" id="1617087"/>
    <lineage>
        <taxon>Bacteria</taxon>
        <taxon>Bacillati</taxon>
        <taxon>Actinomycetota</taxon>
        <taxon>Actinomycetes</taxon>
        <taxon>Kitasatosporales</taxon>
        <taxon>Streptomycetaceae</taxon>
        <taxon>Streptomyces</taxon>
    </lineage>
</organism>
<evidence type="ECO:0000259" key="1">
    <source>
        <dbReference type="Pfam" id="PF13354"/>
    </source>
</evidence>
<dbReference type="InterPro" id="IPR045155">
    <property type="entry name" value="Beta-lactam_cat"/>
</dbReference>
<dbReference type="PANTHER" id="PTHR35333">
    <property type="entry name" value="BETA-LACTAMASE"/>
    <property type="match status" value="1"/>
</dbReference>
<keyword evidence="3" id="KW-1185">Reference proteome</keyword>
<evidence type="ECO:0000313" key="3">
    <source>
        <dbReference type="Proteomes" id="UP001595765"/>
    </source>
</evidence>
<dbReference type="PANTHER" id="PTHR35333:SF3">
    <property type="entry name" value="BETA-LACTAMASE-TYPE TRANSPEPTIDASE FOLD CONTAINING PROTEIN"/>
    <property type="match status" value="1"/>
</dbReference>
<gene>
    <name evidence="2" type="ORF">ACFO3J_12955</name>
</gene>
<dbReference type="Pfam" id="PF13354">
    <property type="entry name" value="Beta-lactamase2"/>
    <property type="match status" value="1"/>
</dbReference>
<dbReference type="InterPro" id="IPR000871">
    <property type="entry name" value="Beta-lactam_class-A"/>
</dbReference>
<dbReference type="GO" id="GO:0016787">
    <property type="term" value="F:hydrolase activity"/>
    <property type="evidence" value="ECO:0007669"/>
    <property type="project" value="UniProtKB-KW"/>
</dbReference>
<dbReference type="SUPFAM" id="SSF56601">
    <property type="entry name" value="beta-lactamase/transpeptidase-like"/>
    <property type="match status" value="1"/>
</dbReference>
<evidence type="ECO:0000313" key="2">
    <source>
        <dbReference type="EMBL" id="MFC4032388.1"/>
    </source>
</evidence>
<reference evidence="3" key="1">
    <citation type="journal article" date="2019" name="Int. J. Syst. Evol. Microbiol.">
        <title>The Global Catalogue of Microorganisms (GCM) 10K type strain sequencing project: providing services to taxonomists for standard genome sequencing and annotation.</title>
        <authorList>
            <consortium name="The Broad Institute Genomics Platform"/>
            <consortium name="The Broad Institute Genome Sequencing Center for Infectious Disease"/>
            <person name="Wu L."/>
            <person name="Ma J."/>
        </authorList>
    </citation>
    <scope>NUCLEOTIDE SEQUENCE [LARGE SCALE GENOMIC DNA]</scope>
    <source>
        <strain evidence="3">CGMCC 4.7237</strain>
    </source>
</reference>
<dbReference type="EMBL" id="JBHSBB010000010">
    <property type="protein sequence ID" value="MFC4032388.1"/>
    <property type="molecule type" value="Genomic_DNA"/>
</dbReference>
<name>A0ABV8HK16_9ACTN</name>
<dbReference type="InterPro" id="IPR012338">
    <property type="entry name" value="Beta-lactam/transpept-like"/>
</dbReference>
<sequence length="314" mass="32456">MPGTHPGTHPGRHVSRRVRQGLAGLVAAGTAAVALVAAAPAPPSTASAPVGGAEVTCTSQQPGLAARLSQDIAGALRGRPGSSALALYDRPTATSCTFREGASFDSASVVKVTVLGTLLRTAMEEHRALTPREVDLTTAMITKSDNAATDTLWQQVGHQNVQHFLTLAGMAHTVPAPDGHWGETRINAADELRLLSLLTSDNPVLDRNARAYALGLMNRVVPDQRWGVPAGAPATATVQLKNGWLEGATDGWRVHSIGAFTGGGHDYGIAVLSSGDPAMQDGVTTIEAAARVIHRDLNPPNAASPAFSSSAASR</sequence>